<protein>
    <submittedName>
        <fullName evidence="10">MFS transporter</fullName>
    </submittedName>
</protein>
<keyword evidence="5 8" id="KW-1133">Transmembrane helix</keyword>
<feature type="transmembrane region" description="Helical" evidence="8">
    <location>
        <begin position="403"/>
        <end position="423"/>
    </location>
</feature>
<dbReference type="InterPro" id="IPR010290">
    <property type="entry name" value="TM_effector"/>
</dbReference>
<dbReference type="CDD" id="cd06173">
    <property type="entry name" value="MFS_MefA_like"/>
    <property type="match status" value="1"/>
</dbReference>
<proteinExistence type="predicted"/>
<dbReference type="SUPFAM" id="SSF103473">
    <property type="entry name" value="MFS general substrate transporter"/>
    <property type="match status" value="1"/>
</dbReference>
<comment type="caution">
    <text evidence="10">The sequence shown here is derived from an EMBL/GenBank/DDBJ whole genome shotgun (WGS) entry which is preliminary data.</text>
</comment>
<evidence type="ECO:0000259" key="9">
    <source>
        <dbReference type="PROSITE" id="PS50850"/>
    </source>
</evidence>
<dbReference type="Gene3D" id="1.20.1250.20">
    <property type="entry name" value="MFS general substrate transporter like domains"/>
    <property type="match status" value="1"/>
</dbReference>
<feature type="region of interest" description="Disordered" evidence="7">
    <location>
        <begin position="1"/>
        <end position="29"/>
    </location>
</feature>
<evidence type="ECO:0000256" key="4">
    <source>
        <dbReference type="ARBA" id="ARBA00022692"/>
    </source>
</evidence>
<keyword evidence="11" id="KW-1185">Reference proteome</keyword>
<feature type="transmembrane region" description="Helical" evidence="8">
    <location>
        <begin position="248"/>
        <end position="272"/>
    </location>
</feature>
<evidence type="ECO:0000256" key="8">
    <source>
        <dbReference type="SAM" id="Phobius"/>
    </source>
</evidence>
<organism evidence="10 11">
    <name type="scientific">Pseudonocardia benzenivorans</name>
    <dbReference type="NCBI Taxonomy" id="228005"/>
    <lineage>
        <taxon>Bacteria</taxon>
        <taxon>Bacillati</taxon>
        <taxon>Actinomycetota</taxon>
        <taxon>Actinomycetes</taxon>
        <taxon>Pseudonocardiales</taxon>
        <taxon>Pseudonocardiaceae</taxon>
        <taxon>Pseudonocardia</taxon>
    </lineage>
</organism>
<evidence type="ECO:0000256" key="3">
    <source>
        <dbReference type="ARBA" id="ARBA00022475"/>
    </source>
</evidence>
<dbReference type="EMBL" id="JBHTMB010000058">
    <property type="protein sequence ID" value="MFD1233333.1"/>
    <property type="molecule type" value="Genomic_DNA"/>
</dbReference>
<dbReference type="PANTHER" id="PTHR23513">
    <property type="entry name" value="INTEGRAL MEMBRANE EFFLUX PROTEIN-RELATED"/>
    <property type="match status" value="1"/>
</dbReference>
<gene>
    <name evidence="10" type="ORF">ACFQ34_08575</name>
</gene>
<reference evidence="11" key="1">
    <citation type="journal article" date="2019" name="Int. J. Syst. Evol. Microbiol.">
        <title>The Global Catalogue of Microorganisms (GCM) 10K type strain sequencing project: providing services to taxonomists for standard genome sequencing and annotation.</title>
        <authorList>
            <consortium name="The Broad Institute Genomics Platform"/>
            <consortium name="The Broad Institute Genome Sequencing Center for Infectious Disease"/>
            <person name="Wu L."/>
            <person name="Ma J."/>
        </authorList>
    </citation>
    <scope>NUCLEOTIDE SEQUENCE [LARGE SCALE GENOMIC DNA]</scope>
    <source>
        <strain evidence="11">CCUG 49018</strain>
    </source>
</reference>
<keyword evidence="4 8" id="KW-0812">Transmembrane</keyword>
<evidence type="ECO:0000256" key="6">
    <source>
        <dbReference type="ARBA" id="ARBA00023136"/>
    </source>
</evidence>
<dbReference type="InterPro" id="IPR020846">
    <property type="entry name" value="MFS_dom"/>
</dbReference>
<dbReference type="PANTHER" id="PTHR23513:SF11">
    <property type="entry name" value="STAPHYLOFERRIN A TRANSPORTER"/>
    <property type="match status" value="1"/>
</dbReference>
<evidence type="ECO:0000256" key="7">
    <source>
        <dbReference type="SAM" id="MobiDB-lite"/>
    </source>
</evidence>
<sequence>MSAVVDTPGPTPPPAVPPPPPPGEQRRGGTFASLRVPNYRLYAGGQVVSLVGTWMQRIAQDWLVLDLSHGNPTALGIATALQFAPTLLLSLWGGVLADRVDKRRTLILLQAGMGLCALVLGLAVVTGMAALLQVYVFCLVLGCFSALDMPMRQSFVSELVGPDQVTNAVALNSLTFNLARIAGPAVAGVLIAAVGSGWVFLINAASFAGVIVALALMRPDRLFRAARVSRAPGQVREGLRYVRARPELIGVLAMVFLVSAFAINFPVTIPVLARNVFGGTAESYGLMTTLIAVGSVVGATLAARRTAAPRVRVVVIAGIAFGLLLVVVSLMPTYAAAGAVLVVVGFSALLFTTAANSFVQLSADPAVRGRVMGLYMLLFLGSTPLGAPLLGMVAEHWGGRAPLLLGGVLTVVSVVLVAVVLAVRGRSRATRAKVEACA</sequence>
<dbReference type="RefSeq" id="WP_013672807.1">
    <property type="nucleotide sequence ID" value="NZ_BAABKS010000022.1"/>
</dbReference>
<dbReference type="InterPro" id="IPR036259">
    <property type="entry name" value="MFS_trans_sf"/>
</dbReference>
<feature type="transmembrane region" description="Helical" evidence="8">
    <location>
        <begin position="73"/>
        <end position="94"/>
    </location>
</feature>
<evidence type="ECO:0000313" key="10">
    <source>
        <dbReference type="EMBL" id="MFD1233333.1"/>
    </source>
</evidence>
<feature type="transmembrane region" description="Helical" evidence="8">
    <location>
        <begin position="198"/>
        <end position="217"/>
    </location>
</feature>
<evidence type="ECO:0000256" key="5">
    <source>
        <dbReference type="ARBA" id="ARBA00022989"/>
    </source>
</evidence>
<feature type="transmembrane region" description="Helical" evidence="8">
    <location>
        <begin position="284"/>
        <end position="301"/>
    </location>
</feature>
<feature type="transmembrane region" description="Helical" evidence="8">
    <location>
        <begin position="313"/>
        <end position="331"/>
    </location>
</feature>
<keyword evidence="2" id="KW-0813">Transport</keyword>
<feature type="compositionally biased region" description="Pro residues" evidence="7">
    <location>
        <begin position="9"/>
        <end position="23"/>
    </location>
</feature>
<comment type="subcellular location">
    <subcellularLocation>
        <location evidence="1">Cell membrane</location>
        <topology evidence="1">Multi-pass membrane protein</topology>
    </subcellularLocation>
</comment>
<dbReference type="PROSITE" id="PS50850">
    <property type="entry name" value="MFS"/>
    <property type="match status" value="1"/>
</dbReference>
<evidence type="ECO:0000256" key="1">
    <source>
        <dbReference type="ARBA" id="ARBA00004651"/>
    </source>
</evidence>
<accession>A0ABW3VGJ2</accession>
<feature type="domain" description="Major facilitator superfamily (MFS) profile" evidence="9">
    <location>
        <begin position="33"/>
        <end position="425"/>
    </location>
</feature>
<feature type="transmembrane region" description="Helical" evidence="8">
    <location>
        <begin position="337"/>
        <end position="359"/>
    </location>
</feature>
<keyword evidence="3" id="KW-1003">Cell membrane</keyword>
<feature type="transmembrane region" description="Helical" evidence="8">
    <location>
        <begin position="371"/>
        <end position="391"/>
    </location>
</feature>
<name>A0ABW3VGJ2_9PSEU</name>
<keyword evidence="6 8" id="KW-0472">Membrane</keyword>
<evidence type="ECO:0000313" key="11">
    <source>
        <dbReference type="Proteomes" id="UP001597182"/>
    </source>
</evidence>
<evidence type="ECO:0000256" key="2">
    <source>
        <dbReference type="ARBA" id="ARBA00022448"/>
    </source>
</evidence>
<dbReference type="Pfam" id="PF05977">
    <property type="entry name" value="MFS_3"/>
    <property type="match status" value="1"/>
</dbReference>
<dbReference type="Proteomes" id="UP001597182">
    <property type="component" value="Unassembled WGS sequence"/>
</dbReference>